<sequence>MTSECAILRCGPAAGSDHKGPYEKEERNNVEKKIVKCLPDCDHYDYPLEVAMGILSNRSMTSGLTYLKDVDLQNHSLVNVFLTISCVDKNSLRLVGRLWKGNEGYKVYTSNRRELKVTKLYVNGVARRNRVEDVRGEATAAKAQKINEQVSPPSYDTTIRY</sequence>
<dbReference type="EMBL" id="BGZK01002502">
    <property type="protein sequence ID" value="GBP94416.1"/>
    <property type="molecule type" value="Genomic_DNA"/>
</dbReference>
<dbReference type="OrthoDB" id="6502088at2759"/>
<dbReference type="Proteomes" id="UP000299102">
    <property type="component" value="Unassembled WGS sequence"/>
</dbReference>
<organism evidence="1 2">
    <name type="scientific">Eumeta variegata</name>
    <name type="common">Bagworm moth</name>
    <name type="synonym">Eumeta japonica</name>
    <dbReference type="NCBI Taxonomy" id="151549"/>
    <lineage>
        <taxon>Eukaryota</taxon>
        <taxon>Metazoa</taxon>
        <taxon>Ecdysozoa</taxon>
        <taxon>Arthropoda</taxon>
        <taxon>Hexapoda</taxon>
        <taxon>Insecta</taxon>
        <taxon>Pterygota</taxon>
        <taxon>Neoptera</taxon>
        <taxon>Endopterygota</taxon>
        <taxon>Lepidoptera</taxon>
        <taxon>Glossata</taxon>
        <taxon>Ditrysia</taxon>
        <taxon>Tineoidea</taxon>
        <taxon>Psychidae</taxon>
        <taxon>Oiketicinae</taxon>
        <taxon>Eumeta</taxon>
    </lineage>
</organism>
<name>A0A4C2A102_EUMVA</name>
<comment type="caution">
    <text evidence="1">The sequence shown here is derived from an EMBL/GenBank/DDBJ whole genome shotgun (WGS) entry which is preliminary data.</text>
</comment>
<dbReference type="AlphaFoldDB" id="A0A4C2A102"/>
<evidence type="ECO:0000313" key="1">
    <source>
        <dbReference type="EMBL" id="GBP94416.1"/>
    </source>
</evidence>
<accession>A0A4C2A102</accession>
<protein>
    <submittedName>
        <fullName evidence="1">Uncharacterized protein</fullName>
    </submittedName>
</protein>
<evidence type="ECO:0000313" key="2">
    <source>
        <dbReference type="Proteomes" id="UP000299102"/>
    </source>
</evidence>
<reference evidence="1 2" key="1">
    <citation type="journal article" date="2019" name="Commun. Biol.">
        <title>The bagworm genome reveals a unique fibroin gene that provides high tensile strength.</title>
        <authorList>
            <person name="Kono N."/>
            <person name="Nakamura H."/>
            <person name="Ohtoshi R."/>
            <person name="Tomita M."/>
            <person name="Numata K."/>
            <person name="Arakawa K."/>
        </authorList>
    </citation>
    <scope>NUCLEOTIDE SEQUENCE [LARGE SCALE GENOMIC DNA]</scope>
</reference>
<keyword evidence="2" id="KW-1185">Reference proteome</keyword>
<proteinExistence type="predicted"/>
<gene>
    <name evidence="1" type="ORF">EVAR_68201_1</name>
</gene>